<evidence type="ECO:0000256" key="1">
    <source>
        <dbReference type="ARBA" id="ARBA00004141"/>
    </source>
</evidence>
<dbReference type="eggNOG" id="arCOG02569">
    <property type="taxonomic scope" value="Archaea"/>
</dbReference>
<feature type="transmembrane region" description="Helical" evidence="11">
    <location>
        <begin position="302"/>
        <end position="326"/>
    </location>
</feature>
<comment type="subcellular location">
    <subcellularLocation>
        <location evidence="1">Membrane</location>
        <topology evidence="1">Multi-pass membrane protein</topology>
    </subcellularLocation>
</comment>
<dbReference type="InterPro" id="IPR014743">
    <property type="entry name" value="Cl-channel_core"/>
</dbReference>
<evidence type="ECO:0000256" key="10">
    <source>
        <dbReference type="PROSITE-ProRule" id="PRU00703"/>
    </source>
</evidence>
<evidence type="ECO:0000256" key="6">
    <source>
        <dbReference type="ARBA" id="ARBA00023136"/>
    </source>
</evidence>
<dbReference type="AlphaFoldDB" id="U3TEQ1"/>
<evidence type="ECO:0000256" key="11">
    <source>
        <dbReference type="SAM" id="Phobius"/>
    </source>
</evidence>
<gene>
    <name evidence="13" type="ORF">ACAM_0974</name>
</gene>
<accession>U3TEQ1</accession>
<dbReference type="PRINTS" id="PR00762">
    <property type="entry name" value="CLCHANNEL"/>
</dbReference>
<evidence type="ECO:0000256" key="3">
    <source>
        <dbReference type="ARBA" id="ARBA00022692"/>
    </source>
</evidence>
<keyword evidence="14" id="KW-1185">Reference proteome</keyword>
<dbReference type="PROSITE" id="PS51371">
    <property type="entry name" value="CBS"/>
    <property type="match status" value="2"/>
</dbReference>
<evidence type="ECO:0000259" key="12">
    <source>
        <dbReference type="PROSITE" id="PS51371"/>
    </source>
</evidence>
<evidence type="ECO:0000313" key="13">
    <source>
        <dbReference type="EMBL" id="BAN90443.1"/>
    </source>
</evidence>
<dbReference type="SUPFAM" id="SSF81340">
    <property type="entry name" value="Clc chloride channel"/>
    <property type="match status" value="1"/>
</dbReference>
<name>U3TEQ1_9CREN</name>
<dbReference type="Gene3D" id="1.10.3080.10">
    <property type="entry name" value="Clc chloride channel"/>
    <property type="match status" value="1"/>
</dbReference>
<protein>
    <submittedName>
        <fullName evidence="13">Chloride channel protein EriC</fullName>
    </submittedName>
</protein>
<keyword evidence="7" id="KW-0869">Chloride channel</keyword>
<feature type="transmembrane region" description="Helical" evidence="11">
    <location>
        <begin position="224"/>
        <end position="242"/>
    </location>
</feature>
<dbReference type="PATRIC" id="fig|1198449.6.peg.983"/>
<dbReference type="GO" id="GO:0034707">
    <property type="term" value="C:chloride channel complex"/>
    <property type="evidence" value="ECO:0007669"/>
    <property type="project" value="UniProtKB-KW"/>
</dbReference>
<dbReference type="STRING" id="1198449.ACAM_0974"/>
<reference evidence="13 14" key="1">
    <citation type="journal article" date="2013" name="Appl. Environ. Microbiol.">
        <title>Variation of the Virus-Related Elements within Syntenic Genomes of the Hyperthermophilic Archaeon Aeropyrum.</title>
        <authorList>
            <person name="Daifuku T."/>
            <person name="Yoshida T."/>
            <person name="Kitamura T."/>
            <person name="Kawaichi S."/>
            <person name="Inoue T."/>
            <person name="Nomura K."/>
            <person name="Yoshida Y."/>
            <person name="Kuno S."/>
            <person name="Sako Y."/>
        </authorList>
    </citation>
    <scope>NUCLEOTIDE SEQUENCE [LARGE SCALE GENOMIC DNA]</scope>
    <source>
        <strain evidence="13 14">SY1</strain>
    </source>
</reference>
<feature type="transmembrane region" description="Helical" evidence="11">
    <location>
        <begin position="50"/>
        <end position="70"/>
    </location>
</feature>
<dbReference type="PANTHER" id="PTHR43427:SF6">
    <property type="entry name" value="CHLORIDE CHANNEL PROTEIN CLC-E"/>
    <property type="match status" value="1"/>
</dbReference>
<organism evidence="13 14">
    <name type="scientific">Aeropyrum camini SY1 = JCM 12091</name>
    <dbReference type="NCBI Taxonomy" id="1198449"/>
    <lineage>
        <taxon>Archaea</taxon>
        <taxon>Thermoproteota</taxon>
        <taxon>Thermoprotei</taxon>
        <taxon>Desulfurococcales</taxon>
        <taxon>Desulfurococcaceae</taxon>
        <taxon>Aeropyrum</taxon>
    </lineage>
</organism>
<dbReference type="CDD" id="cd02205">
    <property type="entry name" value="CBS_pair_SF"/>
    <property type="match status" value="1"/>
</dbReference>
<dbReference type="SUPFAM" id="SSF54631">
    <property type="entry name" value="CBS-domain pair"/>
    <property type="match status" value="1"/>
</dbReference>
<keyword evidence="5" id="KW-0406">Ion transport</keyword>
<dbReference type="PANTHER" id="PTHR43427">
    <property type="entry name" value="CHLORIDE CHANNEL PROTEIN CLC-E"/>
    <property type="match status" value="1"/>
</dbReference>
<dbReference type="SMART" id="SM00116">
    <property type="entry name" value="CBS"/>
    <property type="match status" value="2"/>
</dbReference>
<dbReference type="Proteomes" id="UP000016887">
    <property type="component" value="Chromosome"/>
</dbReference>
<dbReference type="InterPro" id="IPR046342">
    <property type="entry name" value="CBS_dom_sf"/>
</dbReference>
<evidence type="ECO:0000256" key="2">
    <source>
        <dbReference type="ARBA" id="ARBA00022448"/>
    </source>
</evidence>
<feature type="transmembrane region" description="Helical" evidence="11">
    <location>
        <begin position="338"/>
        <end position="358"/>
    </location>
</feature>
<evidence type="ECO:0000256" key="7">
    <source>
        <dbReference type="ARBA" id="ARBA00023173"/>
    </source>
</evidence>
<keyword evidence="9" id="KW-0407">Ion channel</keyword>
<keyword evidence="4 11" id="KW-1133">Transmembrane helix</keyword>
<dbReference type="KEGG" id="acj:ACAM_0974"/>
<dbReference type="Gene3D" id="3.10.580.10">
    <property type="entry name" value="CBS-domain"/>
    <property type="match status" value="1"/>
</dbReference>
<feature type="transmembrane region" description="Helical" evidence="11">
    <location>
        <begin position="370"/>
        <end position="395"/>
    </location>
</feature>
<sequence>MGVAIGAASGLAALAFYQLLNAVAGIATAALGGAASTGDLGLVLSEIGSPPILAPLVILGGALVSSVIVYRLSPEAEGHGTDAAVKAFHRRAAQIPFKTGIVKAVASSILVGTGGSGGVEGPSVQIGASIGSTIARMLRLRIEDRRIALVAGMSGALSALFHAPLGSTFFAAEVLYKRDLEVQALVPAFISSITAYTLATIAGYEPPLPRLEIDGSNLYTPESIASYILLGIFLAPFGYLYARVFRESERAFRRLEDLGLPRSLRPVVGAAGLSLLIYAAPFAAGSGRGVLAAVLSGEPVSWLPVGAAGLGAALALAAAGLLKIAATSLSIGSGGSGGVFAPGLLGGALLGLSFYALLEGTADTPLPAMAYAYLGMSAFFAAAAKVPLATSIMVAEMGNNYLLIPPSLLASIVAREISGNTSIYSSQLLHRPPREVIDAEALLALLREKGIKVQLTAGQLADGGVKPVGPETPAGEVLKLMERGLPIVPVVDSDGRPVGVITPEAVEEAIEEGVDLSTTPASMLAYMEVPIVREDEGVDVILERMLTYESEAAIVVGKDGRYRGVVLAEEVIAALAYIIQEAGPASTPIRRRPAQAVG</sequence>
<dbReference type="InterPro" id="IPR000644">
    <property type="entry name" value="CBS_dom"/>
</dbReference>
<keyword evidence="3 11" id="KW-0812">Transmembrane</keyword>
<dbReference type="GO" id="GO:0005254">
    <property type="term" value="F:chloride channel activity"/>
    <property type="evidence" value="ECO:0007669"/>
    <property type="project" value="UniProtKB-KW"/>
</dbReference>
<keyword evidence="8" id="KW-0868">Chloride</keyword>
<dbReference type="GeneID" id="17110323"/>
<keyword evidence="10" id="KW-0129">CBS domain</keyword>
<feature type="domain" description="CBS" evidence="12">
    <location>
        <begin position="461"/>
        <end position="516"/>
    </location>
</feature>
<dbReference type="CDD" id="cd00400">
    <property type="entry name" value="Voltage_gated_ClC"/>
    <property type="match status" value="1"/>
</dbReference>
<evidence type="ECO:0000256" key="9">
    <source>
        <dbReference type="ARBA" id="ARBA00023303"/>
    </source>
</evidence>
<evidence type="ECO:0000256" key="8">
    <source>
        <dbReference type="ARBA" id="ARBA00023214"/>
    </source>
</evidence>
<dbReference type="Pfam" id="PF00571">
    <property type="entry name" value="CBS"/>
    <property type="match status" value="2"/>
</dbReference>
<dbReference type="RefSeq" id="WP_022541716.1">
    <property type="nucleotide sequence ID" value="NC_022521.1"/>
</dbReference>
<evidence type="ECO:0000256" key="5">
    <source>
        <dbReference type="ARBA" id="ARBA00023065"/>
    </source>
</evidence>
<dbReference type="Pfam" id="PF00654">
    <property type="entry name" value="Voltage_CLC"/>
    <property type="match status" value="1"/>
</dbReference>
<feature type="domain" description="CBS" evidence="12">
    <location>
        <begin position="523"/>
        <end position="581"/>
    </location>
</feature>
<evidence type="ECO:0000313" key="14">
    <source>
        <dbReference type="Proteomes" id="UP000016887"/>
    </source>
</evidence>
<keyword evidence="6 11" id="KW-0472">Membrane</keyword>
<dbReference type="InterPro" id="IPR001807">
    <property type="entry name" value="ClC"/>
</dbReference>
<feature type="transmembrane region" description="Helical" evidence="11">
    <location>
        <begin position="263"/>
        <end position="282"/>
    </location>
</feature>
<dbReference type="EMBL" id="AP012489">
    <property type="protein sequence ID" value="BAN90443.1"/>
    <property type="molecule type" value="Genomic_DNA"/>
</dbReference>
<evidence type="ECO:0000256" key="4">
    <source>
        <dbReference type="ARBA" id="ARBA00022989"/>
    </source>
</evidence>
<keyword evidence="2" id="KW-0813">Transport</keyword>
<dbReference type="InterPro" id="IPR050368">
    <property type="entry name" value="ClC-type_chloride_channel"/>
</dbReference>
<proteinExistence type="predicted"/>